<feature type="non-terminal residue" evidence="1">
    <location>
        <position position="60"/>
    </location>
</feature>
<dbReference type="RefSeq" id="XP_007315173.1">
    <property type="nucleotide sequence ID" value="XM_007315111.1"/>
</dbReference>
<accession>F8NNP0</accession>
<proteinExistence type="predicted"/>
<sequence>MYAILSVPPVALSCVYVYRALFPCIVLYTPCFDTVILAVYWCSCVLAHNRCTNVIKLAGH</sequence>
<dbReference type="EMBL" id="GL945431">
    <property type="protein sequence ID" value="EGO27082.1"/>
    <property type="molecule type" value="Genomic_DNA"/>
</dbReference>
<reference evidence="1" key="1">
    <citation type="submission" date="2011-04" db="EMBL/GenBank/DDBJ databases">
        <title>Evolution of plant cell wall degrading machinery underlies the functional diversity of forest fungi.</title>
        <authorList>
            <consortium name="US DOE Joint Genome Institute (JGI-PGF)"/>
            <person name="Eastwood D.C."/>
            <person name="Floudas D."/>
            <person name="Binder M."/>
            <person name="Majcherczyk A."/>
            <person name="Schneider P."/>
            <person name="Aerts A."/>
            <person name="Asiegbu F.O."/>
            <person name="Baker S.E."/>
            <person name="Barry K."/>
            <person name="Bendiksby M."/>
            <person name="Blumentritt M."/>
            <person name="Coutinho P.M."/>
            <person name="Cullen D."/>
            <person name="Cullen D."/>
            <person name="Gathman A."/>
            <person name="Goodell B."/>
            <person name="Henrissat B."/>
            <person name="Ihrmark K."/>
            <person name="Kauserud H."/>
            <person name="Kohler A."/>
            <person name="LaButti K."/>
            <person name="Lapidus A."/>
            <person name="Lavin J.L."/>
            <person name="Lee Y.-H."/>
            <person name="Lindquist E."/>
            <person name="Lilly W."/>
            <person name="Lucas S."/>
            <person name="Morin E."/>
            <person name="Murat C."/>
            <person name="Oguiza J.A."/>
            <person name="Park J."/>
            <person name="Pisabarro A.G."/>
            <person name="Riley R."/>
            <person name="Rosling A."/>
            <person name="Salamov A."/>
            <person name="Schmidt O."/>
            <person name="Schmutz J."/>
            <person name="Skrede I."/>
            <person name="Stenlid J."/>
            <person name="Wiebenga A."/>
            <person name="Xie X."/>
            <person name="Kues U."/>
            <person name="Hibbett D.S."/>
            <person name="Hoffmeister D."/>
            <person name="Hogberg N."/>
            <person name="Martin F."/>
            <person name="Grigoriev I.V."/>
            <person name="Watkinson S.C."/>
        </authorList>
    </citation>
    <scope>NUCLEOTIDE SEQUENCE</scope>
    <source>
        <strain evidence="1">S7.9</strain>
    </source>
</reference>
<dbReference type="Proteomes" id="UP000008064">
    <property type="component" value="Unassembled WGS sequence"/>
</dbReference>
<gene>
    <name evidence="1" type="ORF">SERLADRAFT_459901</name>
</gene>
<protein>
    <submittedName>
        <fullName evidence="1">Uncharacterized protein</fullName>
    </submittedName>
</protein>
<dbReference type="GeneID" id="18817992"/>
<dbReference type="AlphaFoldDB" id="F8NNP0"/>
<name>F8NNP0_SERL9</name>
<dbReference type="HOGENOM" id="CLU_2948346_0_0_1"/>
<dbReference type="KEGG" id="sla:SERLADRAFT_459901"/>
<evidence type="ECO:0000313" key="1">
    <source>
        <dbReference type="EMBL" id="EGO27082.1"/>
    </source>
</evidence>
<organism>
    <name type="scientific">Serpula lacrymans var. lacrymans (strain S7.9)</name>
    <name type="common">Dry rot fungus</name>
    <dbReference type="NCBI Taxonomy" id="578457"/>
    <lineage>
        <taxon>Eukaryota</taxon>
        <taxon>Fungi</taxon>
        <taxon>Dikarya</taxon>
        <taxon>Basidiomycota</taxon>
        <taxon>Agaricomycotina</taxon>
        <taxon>Agaricomycetes</taxon>
        <taxon>Agaricomycetidae</taxon>
        <taxon>Boletales</taxon>
        <taxon>Coniophorineae</taxon>
        <taxon>Serpulaceae</taxon>
        <taxon>Serpula</taxon>
    </lineage>
</organism>